<evidence type="ECO:0000313" key="2">
    <source>
        <dbReference type="Proteomes" id="UP000070598"/>
    </source>
</evidence>
<accession>A0A132NKJ4</accession>
<dbReference type="EMBL" id="JYIK01000406">
    <property type="protein sequence ID" value="KWX10574.1"/>
    <property type="molecule type" value="Genomic_DNA"/>
</dbReference>
<dbReference type="PATRIC" id="fig|1469144.9.peg.5085"/>
<organism evidence="1 2">
    <name type="scientific">Carbonactinospora thermoautotrophica</name>
    <dbReference type="NCBI Taxonomy" id="1469144"/>
    <lineage>
        <taxon>Bacteria</taxon>
        <taxon>Bacillati</taxon>
        <taxon>Actinomycetota</taxon>
        <taxon>Actinomycetes</taxon>
        <taxon>Kitasatosporales</taxon>
        <taxon>Carbonactinosporaceae</taxon>
        <taxon>Carbonactinospora</taxon>
    </lineage>
</organism>
<dbReference type="Proteomes" id="UP000070598">
    <property type="component" value="Unassembled WGS sequence"/>
</dbReference>
<comment type="caution">
    <text evidence="1">The sequence shown here is derived from an EMBL/GenBank/DDBJ whole genome shotgun (WGS) entry which is preliminary data.</text>
</comment>
<evidence type="ECO:0008006" key="3">
    <source>
        <dbReference type="Google" id="ProtNLM"/>
    </source>
</evidence>
<dbReference type="AlphaFoldDB" id="A0A132NKJ4"/>
<proteinExistence type="predicted"/>
<feature type="non-terminal residue" evidence="1">
    <location>
        <position position="1"/>
    </location>
</feature>
<name>A0A132NKJ4_9ACTN</name>
<sequence length="156" mass="16581">DPLGAATADPLLLDAVANALERYRRIGHDLVVGPALLVPLDIELAVCVAPGHQRGHVLDALRRVLGSRTLADGRPGFFHPDVVSFGEPVRLSRLVAAAAAVPGVLSARVTRLRRLFGPDSDALQTGLLRLGPLEVAQCDNDPDRPENGRLALVVTR</sequence>
<reference evidence="2" key="1">
    <citation type="submission" date="2015-02" db="EMBL/GenBank/DDBJ databases">
        <title>Physiological reanalysis, assessment of diazotrophy, and genome sequences of multiple isolates of Streptomyces thermoautotrophicus.</title>
        <authorList>
            <person name="MacKellar D.C."/>
            <person name="Lieber L."/>
            <person name="Norman J."/>
            <person name="Bolger A."/>
            <person name="Tobin C."/>
            <person name="Murray J.W."/>
            <person name="Friesen M."/>
            <person name="Prell J."/>
        </authorList>
    </citation>
    <scope>NUCLEOTIDE SEQUENCE [LARGE SCALE GENOMIC DNA]</scope>
    <source>
        <strain evidence="2">UBT1</strain>
    </source>
</reference>
<protein>
    <recommendedName>
        <fullName evidence="3">Baseplate assembly protein</fullName>
    </recommendedName>
</protein>
<evidence type="ECO:0000313" key="1">
    <source>
        <dbReference type="EMBL" id="KWX10574.1"/>
    </source>
</evidence>
<gene>
    <name evidence="1" type="ORF">TR74_02820</name>
</gene>